<dbReference type="OrthoDB" id="9791274at2"/>
<feature type="binding site" evidence="1">
    <location>
        <position position="120"/>
    </location>
    <ligand>
        <name>S-adenosyl-L-methionine</name>
        <dbReference type="ChEBI" id="CHEBI:59789"/>
    </ligand>
</feature>
<protein>
    <recommendedName>
        <fullName evidence="1">Ribosomal RNA large subunit methyltransferase J</fullName>
        <ecNumber evidence="1">2.1.1.266</ecNumber>
    </recommendedName>
    <alternativeName>
        <fullName evidence="1">23S rRNA (adenine(2030)-N6)-methyltransferase</fullName>
    </alternativeName>
    <alternativeName>
        <fullName evidence="1">23S rRNA m6A2030 methyltransferase</fullName>
    </alternativeName>
</protein>
<organism evidence="2 3">
    <name type="scientific">Roseiarcus fermentans</name>
    <dbReference type="NCBI Taxonomy" id="1473586"/>
    <lineage>
        <taxon>Bacteria</taxon>
        <taxon>Pseudomonadati</taxon>
        <taxon>Pseudomonadota</taxon>
        <taxon>Alphaproteobacteria</taxon>
        <taxon>Hyphomicrobiales</taxon>
        <taxon>Roseiarcaceae</taxon>
        <taxon>Roseiarcus</taxon>
    </lineage>
</organism>
<dbReference type="InterPro" id="IPR029063">
    <property type="entry name" value="SAM-dependent_MTases_sf"/>
</dbReference>
<dbReference type="GO" id="GO:0036307">
    <property type="term" value="F:23S rRNA (adenine(2030)-N(6))-methyltransferase activity"/>
    <property type="evidence" value="ECO:0007669"/>
    <property type="project" value="UniProtKB-UniRule"/>
</dbReference>
<keyword evidence="1" id="KW-0698">rRNA processing</keyword>
<comment type="similarity">
    <text evidence="1">Belongs to the RlmJ family.</text>
</comment>
<feature type="binding site" evidence="1">
    <location>
        <position position="166"/>
    </location>
    <ligand>
        <name>S-adenosyl-L-methionine</name>
        <dbReference type="ChEBI" id="CHEBI:59789"/>
    </ligand>
</feature>
<comment type="catalytic activity">
    <reaction evidence="1">
        <text>adenosine(2030) in 23S rRNA + S-adenosyl-L-methionine = N(6)-methyladenosine(2030) in 23S rRNA + S-adenosyl-L-homocysteine + H(+)</text>
        <dbReference type="Rhea" id="RHEA:43736"/>
        <dbReference type="Rhea" id="RHEA-COMP:10668"/>
        <dbReference type="Rhea" id="RHEA-COMP:10669"/>
        <dbReference type="ChEBI" id="CHEBI:15378"/>
        <dbReference type="ChEBI" id="CHEBI:57856"/>
        <dbReference type="ChEBI" id="CHEBI:59789"/>
        <dbReference type="ChEBI" id="CHEBI:74411"/>
        <dbReference type="ChEBI" id="CHEBI:74449"/>
        <dbReference type="EC" id="2.1.1.266"/>
    </reaction>
</comment>
<sequence length="287" mass="31316">MNYRHAFHAGNFADVVKHAILARILEYLKRKDAPFRFIDTHAGAGRYDLTSPEARRSPEWRDGVQRVLTASPPPAVAALLEPYLRALGPLDASGVPAFYPGSPAVAQTLMRADDRIALCEAHPEEREKLVAALGHDSRLSIVGTDGYVALNAYLPPRERRGLVLIDPPFEAPDEPKRVEEALRRALRKWPIGVFLAWRPIREAAADAHVLNNLAALGLPAMLRIEIDVGPGPAGAQGQRPLSRAGLLVVNPPHTLIDEARVLLPWLAGVMGRDGRGASVCAWLTPPR</sequence>
<reference evidence="2 3" key="1">
    <citation type="submission" date="2018-06" db="EMBL/GenBank/DDBJ databases">
        <title>Genomic Encyclopedia of Type Strains, Phase IV (KMG-IV): sequencing the most valuable type-strain genomes for metagenomic binning, comparative biology and taxonomic classification.</title>
        <authorList>
            <person name="Goeker M."/>
        </authorList>
    </citation>
    <scope>NUCLEOTIDE SEQUENCE [LARGE SCALE GENOMIC DNA]</scope>
    <source>
        <strain evidence="2 3">DSM 24875</strain>
    </source>
</reference>
<keyword evidence="1 2" id="KW-0489">Methyltransferase</keyword>
<dbReference type="GO" id="GO:0005829">
    <property type="term" value="C:cytosol"/>
    <property type="evidence" value="ECO:0007669"/>
    <property type="project" value="TreeGrafter"/>
</dbReference>
<dbReference type="Pfam" id="PF04378">
    <property type="entry name" value="RsmJ"/>
    <property type="match status" value="1"/>
</dbReference>
<dbReference type="EC" id="2.1.1.266" evidence="1"/>
<comment type="caution">
    <text evidence="2">The sequence shown here is derived from an EMBL/GenBank/DDBJ whole genome shotgun (WGS) entry which is preliminary data.</text>
</comment>
<dbReference type="HAMAP" id="MF_00934">
    <property type="entry name" value="23SrRNA_methyltr_J"/>
    <property type="match status" value="1"/>
</dbReference>
<evidence type="ECO:0000256" key="1">
    <source>
        <dbReference type="HAMAP-Rule" id="MF_00934"/>
    </source>
</evidence>
<comment type="function">
    <text evidence="1">Specifically methylates the adenine in position 2030 of 23S rRNA.</text>
</comment>
<dbReference type="SUPFAM" id="SSF53335">
    <property type="entry name" value="S-adenosyl-L-methionine-dependent methyltransferases"/>
    <property type="match status" value="1"/>
</dbReference>
<keyword evidence="1" id="KW-0694">RNA-binding</keyword>
<feature type="active site" description="Proton acceptor" evidence="1">
    <location>
        <position position="166"/>
    </location>
</feature>
<dbReference type="Proteomes" id="UP000253529">
    <property type="component" value="Unassembled WGS sequence"/>
</dbReference>
<dbReference type="PANTHER" id="PTHR37426">
    <property type="entry name" value="RIBOSOMAL RNA LARGE SUBUNIT METHYLTRANSFERASE J"/>
    <property type="match status" value="1"/>
</dbReference>
<dbReference type="GO" id="GO:0070475">
    <property type="term" value="P:rRNA base methylation"/>
    <property type="evidence" value="ECO:0007669"/>
    <property type="project" value="UniProtKB-UniRule"/>
</dbReference>
<gene>
    <name evidence="1" type="primary">rlmJ</name>
    <name evidence="2" type="ORF">DFR50_103217</name>
</gene>
<accession>A0A366FTG2</accession>
<name>A0A366FTG2_9HYPH</name>
<evidence type="ECO:0000313" key="3">
    <source>
        <dbReference type="Proteomes" id="UP000253529"/>
    </source>
</evidence>
<proteinExistence type="inferred from homology"/>
<evidence type="ECO:0000313" key="2">
    <source>
        <dbReference type="EMBL" id="RBP17330.1"/>
    </source>
</evidence>
<dbReference type="Gene3D" id="3.40.50.150">
    <property type="entry name" value="Vaccinia Virus protein VP39"/>
    <property type="match status" value="1"/>
</dbReference>
<feature type="binding site" evidence="1">
    <location>
        <position position="102"/>
    </location>
    <ligand>
        <name>S-adenosyl-L-methionine</name>
        <dbReference type="ChEBI" id="CHEBI:59789"/>
    </ligand>
</feature>
<dbReference type="AlphaFoldDB" id="A0A366FTG2"/>
<feature type="binding site" evidence="1">
    <location>
        <begin position="145"/>
        <end position="146"/>
    </location>
    <ligand>
        <name>S-adenosyl-L-methionine</name>
        <dbReference type="ChEBI" id="CHEBI:59789"/>
    </ligand>
</feature>
<dbReference type="EMBL" id="QNRK01000003">
    <property type="protein sequence ID" value="RBP17330.1"/>
    <property type="molecule type" value="Genomic_DNA"/>
</dbReference>
<comment type="subunit">
    <text evidence="1">Monomer.</text>
</comment>
<keyword evidence="1 2" id="KW-0808">Transferase</keyword>
<feature type="binding site" evidence="1">
    <location>
        <position position="41"/>
    </location>
    <ligand>
        <name>S-adenosyl-L-methionine</name>
        <dbReference type="ChEBI" id="CHEBI:59789"/>
    </ligand>
</feature>
<dbReference type="RefSeq" id="WP_113887945.1">
    <property type="nucleotide sequence ID" value="NZ_QNRK01000003.1"/>
</dbReference>
<dbReference type="PANTHER" id="PTHR37426:SF1">
    <property type="entry name" value="RIBOSOMAL RNA LARGE SUBUNIT METHYLTRANSFERASE J"/>
    <property type="match status" value="1"/>
</dbReference>
<dbReference type="GO" id="GO:0003723">
    <property type="term" value="F:RNA binding"/>
    <property type="evidence" value="ECO:0007669"/>
    <property type="project" value="UniProtKB-UniRule"/>
</dbReference>
<feature type="site" description="Interaction with substrate rRNA" evidence="1">
    <location>
        <position position="3"/>
    </location>
</feature>
<feature type="binding site" evidence="1">
    <location>
        <position position="18"/>
    </location>
    <ligand>
        <name>S-adenosyl-L-methionine</name>
        <dbReference type="ChEBI" id="CHEBI:59789"/>
    </ligand>
</feature>
<keyword evidence="3" id="KW-1185">Reference proteome</keyword>
<keyword evidence="1" id="KW-0949">S-adenosyl-L-methionine</keyword>
<dbReference type="InterPro" id="IPR007473">
    <property type="entry name" value="RlmJ"/>
</dbReference>